<evidence type="ECO:0000313" key="1">
    <source>
        <dbReference type="EMBL" id="KAL0521925.1"/>
    </source>
</evidence>
<keyword evidence="2" id="KW-1185">Reference proteome</keyword>
<evidence type="ECO:0000313" key="2">
    <source>
        <dbReference type="Proteomes" id="UP001501274"/>
    </source>
</evidence>
<dbReference type="AlphaFoldDB" id="A0AAW3BII7"/>
<protein>
    <submittedName>
        <fullName evidence="1">Uncharacterized protein</fullName>
    </submittedName>
</protein>
<sequence length="71" mass="7779">MSEAYTSPTLVLVRRSGNSRSHDDDICDSPLTEVATLRASRYTSRTVVSIAPTRFDLAIFFCSIGPIVGRT</sequence>
<gene>
    <name evidence="1" type="ORF">Q4I28_005287</name>
</gene>
<name>A0AAW3BII7_9TRYP</name>
<reference evidence="1 2" key="1">
    <citation type="submission" date="2024-02" db="EMBL/GenBank/DDBJ databases">
        <title>FIRST GENOME SEQUENCES OF Leishmania (Viannia) shawi, Leishmania (Viannia) lindenbergi AND Leishmania (Viannia) utingensis.</title>
        <authorList>
            <person name="Resadore F."/>
            <person name="Custodio M.G.F."/>
            <person name="Boite M.C."/>
            <person name="Cupolillo E."/>
            <person name="Ferreira G.E.M."/>
        </authorList>
    </citation>
    <scope>NUCLEOTIDE SEQUENCE [LARGE SCALE GENOMIC DNA]</scope>
    <source>
        <strain evidence="1 2">MDAS/BR/1979/M5533</strain>
    </source>
</reference>
<comment type="caution">
    <text evidence="1">The sequence shown here is derived from an EMBL/GenBank/DDBJ whole genome shotgun (WGS) entry which is preliminary data.</text>
</comment>
<accession>A0AAW3BII7</accession>
<dbReference type="Proteomes" id="UP001501274">
    <property type="component" value="Unassembled WGS sequence"/>
</dbReference>
<dbReference type="EMBL" id="JBAMZN010000030">
    <property type="protein sequence ID" value="KAL0521925.1"/>
    <property type="molecule type" value="Genomic_DNA"/>
</dbReference>
<organism evidence="1 2">
    <name type="scientific">Leishmania naiffi</name>
    <dbReference type="NCBI Taxonomy" id="5678"/>
    <lineage>
        <taxon>Eukaryota</taxon>
        <taxon>Discoba</taxon>
        <taxon>Euglenozoa</taxon>
        <taxon>Kinetoplastea</taxon>
        <taxon>Metakinetoplastina</taxon>
        <taxon>Trypanosomatida</taxon>
        <taxon>Trypanosomatidae</taxon>
        <taxon>Leishmaniinae</taxon>
        <taxon>Leishmania</taxon>
        <taxon>Leishmania naiffi species complex</taxon>
    </lineage>
</organism>
<proteinExistence type="predicted"/>